<keyword evidence="3" id="KW-1185">Reference proteome</keyword>
<feature type="compositionally biased region" description="Polar residues" evidence="1">
    <location>
        <begin position="126"/>
        <end position="140"/>
    </location>
</feature>
<reference evidence="2 3" key="1">
    <citation type="submission" date="2017-03" db="EMBL/GenBank/DDBJ databases">
        <title>Widespread Adenine N6-methylation of Active Genes in Fungi.</title>
        <authorList>
            <consortium name="DOE Joint Genome Institute"/>
            <person name="Mondo S.J."/>
            <person name="Dannebaum R.O."/>
            <person name="Kuo R.C."/>
            <person name="Louie K.B."/>
            <person name="Bewick A.J."/>
            <person name="Labutti K."/>
            <person name="Haridas S."/>
            <person name="Kuo A."/>
            <person name="Salamov A."/>
            <person name="Ahrendt S.R."/>
            <person name="Lau R."/>
            <person name="Bowen B.P."/>
            <person name="Lipzen A."/>
            <person name="Sullivan W."/>
            <person name="Andreopoulos W.B."/>
            <person name="Clum A."/>
            <person name="Lindquist E."/>
            <person name="Daum C."/>
            <person name="Northen T.R."/>
            <person name="Ramamoorthy G."/>
            <person name="Schmitz R.J."/>
            <person name="Gryganskyi A."/>
            <person name="Culley D."/>
            <person name="Magnuson J."/>
            <person name="James T.Y."/>
            <person name="O'Malley M.A."/>
            <person name="Stajich J.E."/>
            <person name="Spatafora J.W."/>
            <person name="Visel A."/>
            <person name="Grigoriev I.V."/>
        </authorList>
    </citation>
    <scope>NUCLEOTIDE SEQUENCE [LARGE SCALE GENOMIC DNA]</scope>
    <source>
        <strain evidence="2 3">NRRL Y-17943</strain>
    </source>
</reference>
<feature type="compositionally biased region" description="Low complexity" evidence="1">
    <location>
        <begin position="62"/>
        <end position="75"/>
    </location>
</feature>
<dbReference type="AlphaFoldDB" id="A0A1Y1ULL9"/>
<feature type="region of interest" description="Disordered" evidence="1">
    <location>
        <begin position="221"/>
        <end position="257"/>
    </location>
</feature>
<feature type="region of interest" description="Disordered" evidence="1">
    <location>
        <begin position="454"/>
        <end position="492"/>
    </location>
</feature>
<dbReference type="InParanoid" id="A0A1Y1ULL9"/>
<protein>
    <submittedName>
        <fullName evidence="2">Uncharacterized protein</fullName>
    </submittedName>
</protein>
<name>A0A1Y1ULL9_9TREE</name>
<organism evidence="2 3">
    <name type="scientific">Kockovaella imperatae</name>
    <dbReference type="NCBI Taxonomy" id="4999"/>
    <lineage>
        <taxon>Eukaryota</taxon>
        <taxon>Fungi</taxon>
        <taxon>Dikarya</taxon>
        <taxon>Basidiomycota</taxon>
        <taxon>Agaricomycotina</taxon>
        <taxon>Tremellomycetes</taxon>
        <taxon>Tremellales</taxon>
        <taxon>Cuniculitremaceae</taxon>
        <taxon>Kockovaella</taxon>
    </lineage>
</organism>
<dbReference type="Proteomes" id="UP000193218">
    <property type="component" value="Unassembled WGS sequence"/>
</dbReference>
<feature type="region of interest" description="Disordered" evidence="1">
    <location>
        <begin position="1"/>
        <end position="40"/>
    </location>
</feature>
<accession>A0A1Y1ULL9</accession>
<feature type="compositionally biased region" description="Low complexity" evidence="1">
    <location>
        <begin position="238"/>
        <end position="247"/>
    </location>
</feature>
<feature type="compositionally biased region" description="Basic and acidic residues" evidence="1">
    <location>
        <begin position="1"/>
        <end position="17"/>
    </location>
</feature>
<dbReference type="STRING" id="4999.A0A1Y1ULL9"/>
<gene>
    <name evidence="2" type="ORF">BD324DRAFT_295692</name>
</gene>
<evidence type="ECO:0000313" key="2">
    <source>
        <dbReference type="EMBL" id="ORX38879.1"/>
    </source>
</evidence>
<sequence>MEEHRILEDDSHGEHASPSRKSKYSGSPSRPHMTALSPLQAFSPLQSMSLPFKEQSAVSDKSPSLSRTSSLTRSLSRRQSLIAHAASWDAGHDYDDENLTNPMALFSRLTLVKAPSQDTGLRRAKSSSALAPFTGQSTMNDHAPATSARGPRRSFAASSFAGFTQMSRLPSPFSEGGDSLHRLSHLAGVGSGGDGGIGYAHKMLTPEQVVEMARDTVHPIAMPEGGLKGVDLKRRKSSGSGRKASSSTTDSPERSQVALEPVEYVQLDDDTLLPYVDRPQEVRELLETNKELVKLLKAAFPKEPLREHWIALPPEEWNWEEFMRHLTTVSRVQCPDYAWVFRARQSMRARCVSLWEKLGTCLGCDGDLLNAGGEDGLPSSWGGLSLGEEGEYDPSAHQVYIEALEAGEREFKEAFGEIVEDENEQAAAGMTALLGTIGEEDIGPLDDAHLTTAQKASRTTVQDPMLSPDTSKPSVHGHDGPRRPSADARHERSRSFVGLQIMTSPSISHAALMRSPSGTTPTTPSAHLPIFDRGPGSPLFPGSFSALSVEPNLGRSASVGLAGGVKAAPETFGRAGYRPIAKRQSGAGLSESAITFASESDPGLPGDD</sequence>
<feature type="region of interest" description="Disordered" evidence="1">
    <location>
        <begin position="117"/>
        <end position="152"/>
    </location>
</feature>
<comment type="caution">
    <text evidence="2">The sequence shown here is derived from an EMBL/GenBank/DDBJ whole genome shotgun (WGS) entry which is preliminary data.</text>
</comment>
<dbReference type="RefSeq" id="XP_021872742.1">
    <property type="nucleotide sequence ID" value="XM_022012407.1"/>
</dbReference>
<dbReference type="GeneID" id="33554215"/>
<proteinExistence type="predicted"/>
<feature type="region of interest" description="Disordered" evidence="1">
    <location>
        <begin position="583"/>
        <end position="608"/>
    </location>
</feature>
<dbReference type="OrthoDB" id="2591449at2759"/>
<dbReference type="EMBL" id="NBSH01000003">
    <property type="protein sequence ID" value="ORX38879.1"/>
    <property type="molecule type" value="Genomic_DNA"/>
</dbReference>
<feature type="compositionally biased region" description="Basic and acidic residues" evidence="1">
    <location>
        <begin position="476"/>
        <end position="492"/>
    </location>
</feature>
<evidence type="ECO:0000313" key="3">
    <source>
        <dbReference type="Proteomes" id="UP000193218"/>
    </source>
</evidence>
<feature type="compositionally biased region" description="Polar residues" evidence="1">
    <location>
        <begin position="454"/>
        <end position="473"/>
    </location>
</feature>
<evidence type="ECO:0000256" key="1">
    <source>
        <dbReference type="SAM" id="MobiDB-lite"/>
    </source>
</evidence>
<feature type="region of interest" description="Disordered" evidence="1">
    <location>
        <begin position="52"/>
        <end position="75"/>
    </location>
</feature>